<evidence type="ECO:0000259" key="7">
    <source>
        <dbReference type="Pfam" id="PF00482"/>
    </source>
</evidence>
<comment type="subcellular location">
    <subcellularLocation>
        <location evidence="1">Cell membrane</location>
        <topology evidence="1">Multi-pass membrane protein</topology>
    </subcellularLocation>
</comment>
<evidence type="ECO:0000256" key="1">
    <source>
        <dbReference type="ARBA" id="ARBA00004651"/>
    </source>
</evidence>
<feature type="transmembrane region" description="Helical" evidence="6">
    <location>
        <begin position="298"/>
        <end position="325"/>
    </location>
</feature>
<gene>
    <name evidence="8" type="primary">epsF_8</name>
    <name evidence="8" type="ORF">Poly41_53650</name>
</gene>
<dbReference type="GO" id="GO:0005886">
    <property type="term" value="C:plasma membrane"/>
    <property type="evidence" value="ECO:0007669"/>
    <property type="project" value="UniProtKB-SubCell"/>
</dbReference>
<dbReference type="AlphaFoldDB" id="A0A5C6DCP4"/>
<dbReference type="OrthoDB" id="263150at2"/>
<feature type="transmembrane region" description="Helical" evidence="6">
    <location>
        <begin position="180"/>
        <end position="202"/>
    </location>
</feature>
<evidence type="ECO:0000256" key="3">
    <source>
        <dbReference type="ARBA" id="ARBA00022692"/>
    </source>
</evidence>
<organism evidence="8 9">
    <name type="scientific">Novipirellula artificiosorum</name>
    <dbReference type="NCBI Taxonomy" id="2528016"/>
    <lineage>
        <taxon>Bacteria</taxon>
        <taxon>Pseudomonadati</taxon>
        <taxon>Planctomycetota</taxon>
        <taxon>Planctomycetia</taxon>
        <taxon>Pirellulales</taxon>
        <taxon>Pirellulaceae</taxon>
        <taxon>Novipirellula</taxon>
    </lineage>
</organism>
<proteinExistence type="predicted"/>
<feature type="domain" description="Type II secretion system protein GspF" evidence="7">
    <location>
        <begin position="206"/>
        <end position="326"/>
    </location>
</feature>
<feature type="domain" description="Type II secretion system protein GspF" evidence="7">
    <location>
        <begin position="17"/>
        <end position="125"/>
    </location>
</feature>
<sequence length="335" mass="36251">MSSAIEAHASRVLTHRQSLVPALLALADEVPSGSSRRELQALAKRLEGGTTVAELVQDPSTLAWLPHLASVASGEKVSATLSDAIRHAAEETQLRTQRQRVWVYPITVIVLAFLVLTAISVMIVPSFRSMFEEFGIRLPASTQLLLWISSQLSDAPLVTLVGMAAASAITYFAVRVWNHYALSSGLLGFFFVGNSSSVRAMASMTAMLADMFDLGASTDEAFRFAGDQCGHRYYRTLSYRLANHCQTTHDPISDATWAKQLPANVIHAINAGPCGEPSVPLLRELSAMYRERLAYRAAWTGGFASHLATLVVGLVVFFVIISLFAPLVSLVSGLS</sequence>
<evidence type="ECO:0000313" key="9">
    <source>
        <dbReference type="Proteomes" id="UP000319143"/>
    </source>
</evidence>
<dbReference type="Pfam" id="PF00482">
    <property type="entry name" value="T2SSF"/>
    <property type="match status" value="2"/>
</dbReference>
<keyword evidence="5 6" id="KW-0472">Membrane</keyword>
<feature type="transmembrane region" description="Helical" evidence="6">
    <location>
        <begin position="144"/>
        <end position="174"/>
    </location>
</feature>
<dbReference type="PANTHER" id="PTHR30012">
    <property type="entry name" value="GENERAL SECRETION PATHWAY PROTEIN"/>
    <property type="match status" value="1"/>
</dbReference>
<dbReference type="RefSeq" id="WP_146530157.1">
    <property type="nucleotide sequence ID" value="NZ_SJPV01000011.1"/>
</dbReference>
<dbReference type="Proteomes" id="UP000319143">
    <property type="component" value="Unassembled WGS sequence"/>
</dbReference>
<dbReference type="PANTHER" id="PTHR30012:SF0">
    <property type="entry name" value="TYPE II SECRETION SYSTEM PROTEIN F-RELATED"/>
    <property type="match status" value="1"/>
</dbReference>
<evidence type="ECO:0000256" key="4">
    <source>
        <dbReference type="ARBA" id="ARBA00022989"/>
    </source>
</evidence>
<keyword evidence="4 6" id="KW-1133">Transmembrane helix</keyword>
<dbReference type="PRINTS" id="PR00812">
    <property type="entry name" value="BCTERIALGSPF"/>
</dbReference>
<evidence type="ECO:0000313" key="8">
    <source>
        <dbReference type="EMBL" id="TWU32986.1"/>
    </source>
</evidence>
<evidence type="ECO:0000256" key="6">
    <source>
        <dbReference type="SAM" id="Phobius"/>
    </source>
</evidence>
<name>A0A5C6DCP4_9BACT</name>
<dbReference type="EMBL" id="SJPV01000011">
    <property type="protein sequence ID" value="TWU32986.1"/>
    <property type="molecule type" value="Genomic_DNA"/>
</dbReference>
<keyword evidence="9" id="KW-1185">Reference proteome</keyword>
<comment type="caution">
    <text evidence="8">The sequence shown here is derived from an EMBL/GenBank/DDBJ whole genome shotgun (WGS) entry which is preliminary data.</text>
</comment>
<feature type="transmembrane region" description="Helical" evidence="6">
    <location>
        <begin position="102"/>
        <end position="124"/>
    </location>
</feature>
<dbReference type="InterPro" id="IPR018076">
    <property type="entry name" value="T2SS_GspF_dom"/>
</dbReference>
<reference evidence="8 9" key="1">
    <citation type="submission" date="2019-02" db="EMBL/GenBank/DDBJ databases">
        <title>Deep-cultivation of Planctomycetes and their phenomic and genomic characterization uncovers novel biology.</title>
        <authorList>
            <person name="Wiegand S."/>
            <person name="Jogler M."/>
            <person name="Boedeker C."/>
            <person name="Pinto D."/>
            <person name="Vollmers J."/>
            <person name="Rivas-Marin E."/>
            <person name="Kohn T."/>
            <person name="Peeters S.H."/>
            <person name="Heuer A."/>
            <person name="Rast P."/>
            <person name="Oberbeckmann S."/>
            <person name="Bunk B."/>
            <person name="Jeske O."/>
            <person name="Meyerdierks A."/>
            <person name="Storesund J.E."/>
            <person name="Kallscheuer N."/>
            <person name="Luecker S."/>
            <person name="Lage O.M."/>
            <person name="Pohl T."/>
            <person name="Merkel B.J."/>
            <person name="Hornburger P."/>
            <person name="Mueller R.-W."/>
            <person name="Bruemmer F."/>
            <person name="Labrenz M."/>
            <person name="Spormann A.M."/>
            <person name="Op Den Camp H."/>
            <person name="Overmann J."/>
            <person name="Amann R."/>
            <person name="Jetten M.S.M."/>
            <person name="Mascher T."/>
            <person name="Medema M.H."/>
            <person name="Devos D.P."/>
            <person name="Kaster A.-K."/>
            <person name="Ovreas L."/>
            <person name="Rohde M."/>
            <person name="Galperin M.Y."/>
            <person name="Jogler C."/>
        </authorList>
    </citation>
    <scope>NUCLEOTIDE SEQUENCE [LARGE SCALE GENOMIC DNA]</scope>
    <source>
        <strain evidence="8 9">Poly41</strain>
    </source>
</reference>
<accession>A0A5C6DCP4</accession>
<keyword evidence="3 6" id="KW-0812">Transmembrane</keyword>
<evidence type="ECO:0000256" key="5">
    <source>
        <dbReference type="ARBA" id="ARBA00023136"/>
    </source>
</evidence>
<evidence type="ECO:0000256" key="2">
    <source>
        <dbReference type="ARBA" id="ARBA00022475"/>
    </source>
</evidence>
<protein>
    <submittedName>
        <fullName evidence="8">Type II secretion system protein F</fullName>
    </submittedName>
</protein>
<keyword evidence="2" id="KW-1003">Cell membrane</keyword>
<dbReference type="InterPro" id="IPR003004">
    <property type="entry name" value="GspF/PilC"/>
</dbReference>